<organism evidence="1 2">
    <name type="scientific">Araneus ventricosus</name>
    <name type="common">Orbweaver spider</name>
    <name type="synonym">Epeira ventricosa</name>
    <dbReference type="NCBI Taxonomy" id="182803"/>
    <lineage>
        <taxon>Eukaryota</taxon>
        <taxon>Metazoa</taxon>
        <taxon>Ecdysozoa</taxon>
        <taxon>Arthropoda</taxon>
        <taxon>Chelicerata</taxon>
        <taxon>Arachnida</taxon>
        <taxon>Araneae</taxon>
        <taxon>Araneomorphae</taxon>
        <taxon>Entelegynae</taxon>
        <taxon>Araneoidea</taxon>
        <taxon>Araneidae</taxon>
        <taxon>Araneus</taxon>
    </lineage>
</organism>
<dbReference type="EMBL" id="BGPR01008187">
    <property type="protein sequence ID" value="GBN32125.1"/>
    <property type="molecule type" value="Genomic_DNA"/>
</dbReference>
<reference evidence="1 2" key="1">
    <citation type="journal article" date="2019" name="Sci. Rep.">
        <title>Orb-weaving spider Araneus ventricosus genome elucidates the spidroin gene catalogue.</title>
        <authorList>
            <person name="Kono N."/>
            <person name="Nakamura H."/>
            <person name="Ohtoshi R."/>
            <person name="Moran D.A.P."/>
            <person name="Shinohara A."/>
            <person name="Yoshida Y."/>
            <person name="Fujiwara M."/>
            <person name="Mori M."/>
            <person name="Tomita M."/>
            <person name="Arakawa K."/>
        </authorList>
    </citation>
    <scope>NUCLEOTIDE SEQUENCE [LARGE SCALE GENOMIC DNA]</scope>
</reference>
<dbReference type="Proteomes" id="UP000499080">
    <property type="component" value="Unassembled WGS sequence"/>
</dbReference>
<gene>
    <name evidence="1" type="ORF">AVEN_35014_1</name>
</gene>
<keyword evidence="2" id="KW-1185">Reference proteome</keyword>
<accession>A0A4Y2MYF3</accession>
<comment type="caution">
    <text evidence="1">The sequence shown here is derived from an EMBL/GenBank/DDBJ whole genome shotgun (WGS) entry which is preliminary data.</text>
</comment>
<evidence type="ECO:0000313" key="2">
    <source>
        <dbReference type="Proteomes" id="UP000499080"/>
    </source>
</evidence>
<dbReference type="AlphaFoldDB" id="A0A4Y2MYF3"/>
<name>A0A4Y2MYF3_ARAVE</name>
<sequence length="94" mass="10649">MVLSCARMMLRYILWRIGVLSPPLHSSKSHLLPARICGGKLERVHVLRRSSLICSSYLNAEGLWGKGGELSYLFHPRPSPLAIALSFFLWLPFK</sequence>
<protein>
    <submittedName>
        <fullName evidence="1">Uncharacterized protein</fullName>
    </submittedName>
</protein>
<evidence type="ECO:0000313" key="1">
    <source>
        <dbReference type="EMBL" id="GBN32125.1"/>
    </source>
</evidence>
<proteinExistence type="predicted"/>